<feature type="compositionally biased region" description="Low complexity" evidence="1">
    <location>
        <begin position="27"/>
        <end position="43"/>
    </location>
</feature>
<proteinExistence type="predicted"/>
<feature type="non-terminal residue" evidence="2">
    <location>
        <position position="1"/>
    </location>
</feature>
<accession>A0AAW0X326</accession>
<reference evidence="2 3" key="1">
    <citation type="journal article" date="2024" name="BMC Genomics">
        <title>Genome assembly of redclaw crayfish (Cherax quadricarinatus) provides insights into its immune adaptation and hypoxia tolerance.</title>
        <authorList>
            <person name="Liu Z."/>
            <person name="Zheng J."/>
            <person name="Li H."/>
            <person name="Fang K."/>
            <person name="Wang S."/>
            <person name="He J."/>
            <person name="Zhou D."/>
            <person name="Weng S."/>
            <person name="Chi M."/>
            <person name="Gu Z."/>
            <person name="He J."/>
            <person name="Li F."/>
            <person name="Wang M."/>
        </authorList>
    </citation>
    <scope>NUCLEOTIDE SEQUENCE [LARGE SCALE GENOMIC DNA]</scope>
    <source>
        <strain evidence="2">ZL_2023a</strain>
    </source>
</reference>
<gene>
    <name evidence="2" type="ORF">OTU49_004536</name>
</gene>
<name>A0AAW0X326_CHEQU</name>
<evidence type="ECO:0000256" key="1">
    <source>
        <dbReference type="SAM" id="MobiDB-lite"/>
    </source>
</evidence>
<feature type="region of interest" description="Disordered" evidence="1">
    <location>
        <begin position="125"/>
        <end position="145"/>
    </location>
</feature>
<organism evidence="2 3">
    <name type="scientific">Cherax quadricarinatus</name>
    <name type="common">Australian red claw crayfish</name>
    <dbReference type="NCBI Taxonomy" id="27406"/>
    <lineage>
        <taxon>Eukaryota</taxon>
        <taxon>Metazoa</taxon>
        <taxon>Ecdysozoa</taxon>
        <taxon>Arthropoda</taxon>
        <taxon>Crustacea</taxon>
        <taxon>Multicrustacea</taxon>
        <taxon>Malacostraca</taxon>
        <taxon>Eumalacostraca</taxon>
        <taxon>Eucarida</taxon>
        <taxon>Decapoda</taxon>
        <taxon>Pleocyemata</taxon>
        <taxon>Astacidea</taxon>
        <taxon>Parastacoidea</taxon>
        <taxon>Parastacidae</taxon>
        <taxon>Cherax</taxon>
    </lineage>
</organism>
<keyword evidence="3" id="KW-1185">Reference proteome</keyword>
<evidence type="ECO:0000313" key="2">
    <source>
        <dbReference type="EMBL" id="KAK8737555.1"/>
    </source>
</evidence>
<dbReference type="Proteomes" id="UP001445076">
    <property type="component" value="Unassembled WGS sequence"/>
</dbReference>
<sequence length="145" mass="15846">QSPTHPQHHPPSPVQSIPSHHPPSPGQGPLSPSSNQNPSSVQHPPTPQTPQTPTFIPRVVLTIHDGNESEGLLQDEINFGDVFGNSNSYEQGSFESDILENMSRLDESELSMMVVEGTIDQLVDQETEESFRRDHRTTSSTSSGP</sequence>
<dbReference type="AlphaFoldDB" id="A0AAW0X326"/>
<evidence type="ECO:0000313" key="3">
    <source>
        <dbReference type="Proteomes" id="UP001445076"/>
    </source>
</evidence>
<feature type="region of interest" description="Disordered" evidence="1">
    <location>
        <begin position="1"/>
        <end position="55"/>
    </location>
</feature>
<dbReference type="EMBL" id="JARKIK010000042">
    <property type="protein sequence ID" value="KAK8737555.1"/>
    <property type="molecule type" value="Genomic_DNA"/>
</dbReference>
<protein>
    <submittedName>
        <fullName evidence="2">Uncharacterized protein</fullName>
    </submittedName>
</protein>
<comment type="caution">
    <text evidence="2">The sequence shown here is derived from an EMBL/GenBank/DDBJ whole genome shotgun (WGS) entry which is preliminary data.</text>
</comment>